<protein>
    <recommendedName>
        <fullName evidence="3">DUF3788 family protein</fullName>
    </recommendedName>
</protein>
<dbReference type="RefSeq" id="WP_079683460.1">
    <property type="nucleotide sequence ID" value="NZ_FUYQ01000012.1"/>
</dbReference>
<evidence type="ECO:0000313" key="1">
    <source>
        <dbReference type="EMBL" id="SKB59433.1"/>
    </source>
</evidence>
<evidence type="ECO:0000313" key="2">
    <source>
        <dbReference type="Proteomes" id="UP000190852"/>
    </source>
</evidence>
<name>A0A1T5CJA3_9BACT</name>
<gene>
    <name evidence="1" type="ORF">SAMN05660349_01945</name>
</gene>
<dbReference type="Pfam" id="PF12663">
    <property type="entry name" value="DUF3788"/>
    <property type="match status" value="1"/>
</dbReference>
<dbReference type="Proteomes" id="UP000190852">
    <property type="component" value="Unassembled WGS sequence"/>
</dbReference>
<dbReference type="EMBL" id="FUYQ01000012">
    <property type="protein sequence ID" value="SKB59433.1"/>
    <property type="molecule type" value="Genomic_DNA"/>
</dbReference>
<proteinExistence type="predicted"/>
<organism evidence="1 2">
    <name type="scientific">Parabacteroides chartae</name>
    <dbReference type="NCBI Taxonomy" id="1037355"/>
    <lineage>
        <taxon>Bacteria</taxon>
        <taxon>Pseudomonadati</taxon>
        <taxon>Bacteroidota</taxon>
        <taxon>Bacteroidia</taxon>
        <taxon>Bacteroidales</taxon>
        <taxon>Tannerellaceae</taxon>
        <taxon>Parabacteroides</taxon>
    </lineage>
</organism>
<dbReference type="AlphaFoldDB" id="A0A1T5CJA3"/>
<sequence length="141" mass="16330">MEAQMALRDAEIFPSDRVLKDTLGDVYDVLESFLATITNEAYLLSFEWRYYNDGKAWLCKVQHKKKTILWLSVWEGFFKVSFFFTEKHLEAIAALDISEAIKTELASTKAIGRLIPMIFNINNASQLEELLTVVRFKKTLK</sequence>
<dbReference type="InterPro" id="IPR024265">
    <property type="entry name" value="DUF3788"/>
</dbReference>
<evidence type="ECO:0008006" key="3">
    <source>
        <dbReference type="Google" id="ProtNLM"/>
    </source>
</evidence>
<accession>A0A1T5CJA3</accession>
<keyword evidence="2" id="KW-1185">Reference proteome</keyword>
<reference evidence="2" key="1">
    <citation type="submission" date="2017-02" db="EMBL/GenBank/DDBJ databases">
        <authorList>
            <person name="Varghese N."/>
            <person name="Submissions S."/>
        </authorList>
    </citation>
    <scope>NUCLEOTIDE SEQUENCE [LARGE SCALE GENOMIC DNA]</scope>
    <source>
        <strain evidence="2">DSM 24967</strain>
    </source>
</reference>